<feature type="region of interest" description="Disordered" evidence="1">
    <location>
        <begin position="369"/>
        <end position="435"/>
    </location>
</feature>
<evidence type="ECO:0008006" key="4">
    <source>
        <dbReference type="Google" id="ProtNLM"/>
    </source>
</evidence>
<evidence type="ECO:0000313" key="2">
    <source>
        <dbReference type="EMBL" id="GLF96717.1"/>
    </source>
</evidence>
<protein>
    <recommendedName>
        <fullName evidence="4">Lantibiotic dehydratase N-terminal domain-containing protein</fullName>
    </recommendedName>
</protein>
<keyword evidence="3" id="KW-1185">Reference proteome</keyword>
<evidence type="ECO:0000313" key="3">
    <source>
        <dbReference type="Proteomes" id="UP001291653"/>
    </source>
</evidence>
<feature type="compositionally biased region" description="Gly residues" evidence="1">
    <location>
        <begin position="985"/>
        <end position="994"/>
    </location>
</feature>
<organism evidence="2 3">
    <name type="scientific">Streptomyces yaizuensis</name>
    <dbReference type="NCBI Taxonomy" id="2989713"/>
    <lineage>
        <taxon>Bacteria</taxon>
        <taxon>Bacillati</taxon>
        <taxon>Actinomycetota</taxon>
        <taxon>Actinomycetes</taxon>
        <taxon>Kitasatosporales</taxon>
        <taxon>Streptomycetaceae</taxon>
        <taxon>Streptomyces</taxon>
    </lineage>
</organism>
<dbReference type="RefSeq" id="WP_323448736.1">
    <property type="nucleotide sequence ID" value="NZ_BSBI01000008.1"/>
</dbReference>
<name>A0ABQ5P285_9ACTN</name>
<dbReference type="EMBL" id="BSBI01000008">
    <property type="protein sequence ID" value="GLF96717.1"/>
    <property type="molecule type" value="Genomic_DNA"/>
</dbReference>
<gene>
    <name evidence="2" type="ORF">SYYSPA8_20490</name>
</gene>
<proteinExistence type="predicted"/>
<comment type="caution">
    <text evidence="2">The sequence shown here is derived from an EMBL/GenBank/DDBJ whole genome shotgun (WGS) entry which is preliminary data.</text>
</comment>
<dbReference type="Proteomes" id="UP001291653">
    <property type="component" value="Unassembled WGS sequence"/>
</dbReference>
<feature type="region of interest" description="Disordered" evidence="1">
    <location>
        <begin position="825"/>
        <end position="848"/>
    </location>
</feature>
<evidence type="ECO:0000256" key="1">
    <source>
        <dbReference type="SAM" id="MobiDB-lite"/>
    </source>
</evidence>
<feature type="region of interest" description="Disordered" evidence="1">
    <location>
        <begin position="979"/>
        <end position="998"/>
    </location>
</feature>
<feature type="compositionally biased region" description="Low complexity" evidence="1">
    <location>
        <begin position="825"/>
        <end position="836"/>
    </location>
</feature>
<feature type="region of interest" description="Disordered" evidence="1">
    <location>
        <begin position="1"/>
        <end position="40"/>
    </location>
</feature>
<feature type="compositionally biased region" description="Basic and acidic residues" evidence="1">
    <location>
        <begin position="423"/>
        <end position="435"/>
    </location>
</feature>
<sequence>MAVASEQERRAARAEQGARAEQDTAADVRPGAGGHGTTLGPFAVRRRCRLPGSLVAELGSDRVWRLAGQWAAADDASRALGSALADRIGARVPALGPQDRRELLRVRRAAFNTRPLPDIPGLRALLGTTGEPITAYAQALTARDTARHGLAQALDALATAAGSAVDTALRDPEIAWSVELSVPGLLAAGPVGALDPAAGRKARRRALTLFRLVHRAATKPTPFAGFATTHLIGGDAVESPPRRHTRVDREALDLVRGWIAAGGYQGLRPERLWLTVNPTATVREHDGGPRVSWLVTTGGGAEHIRSAGCGPALTRTLGALRTPVRLDTVAPDGTLPAALRTLIERGLLEVGPVLPTHGRRTLHAAVEATTPAAAEHRATAEAAASADHRDTAEATTPTDHRPTAATTTSADHRDTPDATTPANHRDTPEPTTPTDHRVTAVHTEAHPEVPTDVPTHVPTEIHTAAHTELHSEVHTEVHAALRVLRGAEDALVGPDPERVSALRSAREGVGALARALGADARAAARATVSEDVVGAGPDDGILCLPPDVLADLGRVQRVVPLLSHELPFQLAGGLAFRRRFGADAVPVTVAYQWFLESGRAETDALLARCADDELTTVLALRRRLFEGLRETARQPGAEAACDPALLDSVAAGLPAAVLDPACASWPVQRAGDRLVLNGVGGGYGRFAARVAGGLDDERAAGPRAWAARAHPPLEGGLMVDISALLGATVNEHPLVLPAALGYPGRALECDPGTRIDLSECVVRAVGGRPLLFSDRFPGRPLFPVPHNSTLATVAPGLYRWLSRFGPAAGATLDLWDHVDALPTADTAATGDAPATKDTGRPAGPGDGIRHYPRLTLGRLVLTRRTWKVPGAALPATAPRSGAADTACVAETVTAWHRWCERTGVPRRSFLRTTTLPDPWDVVRGLADMSPVLAARSTSGAAIRKPLYVDLSQPLCWPTGPAGAPVAPGTTLTFTEPLPDPVHPAGGDGGDGGDGVDGHVTEYVLELSRPPRPPATGHAG</sequence>
<feature type="compositionally biased region" description="Basic and acidic residues" evidence="1">
    <location>
        <begin position="1"/>
        <end position="22"/>
    </location>
</feature>
<accession>A0ABQ5P285</accession>
<feature type="compositionally biased region" description="Basic and acidic residues" evidence="1">
    <location>
        <begin position="386"/>
        <end position="402"/>
    </location>
</feature>
<reference evidence="2 3" key="1">
    <citation type="submission" date="2022-10" db="EMBL/GenBank/DDBJ databases">
        <title>Draft genome sequence of Streptomyces sp. YSPA8.</title>
        <authorList>
            <person name="Moriuchi R."/>
            <person name="Dohra H."/>
            <person name="Yamamura H."/>
            <person name="Kodani S."/>
        </authorList>
    </citation>
    <scope>NUCLEOTIDE SEQUENCE [LARGE SCALE GENOMIC DNA]</scope>
    <source>
        <strain evidence="2 3">YSPA8</strain>
    </source>
</reference>